<dbReference type="EMBL" id="PYFT01000001">
    <property type="protein sequence ID" value="PSR55831.1"/>
    <property type="molecule type" value="Genomic_DNA"/>
</dbReference>
<comment type="caution">
    <text evidence="2">The sequence shown here is derived from an EMBL/GenBank/DDBJ whole genome shotgun (WGS) entry which is preliminary data.</text>
</comment>
<organism evidence="2 3">
    <name type="scientific">Adhaeribacter arboris</name>
    <dbReference type="NCBI Taxonomy" id="2072846"/>
    <lineage>
        <taxon>Bacteria</taxon>
        <taxon>Pseudomonadati</taxon>
        <taxon>Bacteroidota</taxon>
        <taxon>Cytophagia</taxon>
        <taxon>Cytophagales</taxon>
        <taxon>Hymenobacteraceae</taxon>
        <taxon>Adhaeribacter</taxon>
    </lineage>
</organism>
<dbReference type="InterPro" id="IPR004864">
    <property type="entry name" value="LEA_2"/>
</dbReference>
<reference evidence="2 3" key="1">
    <citation type="submission" date="2018-03" db="EMBL/GenBank/DDBJ databases">
        <title>Adhaeribacter sp. HMF7605 Genome sequencing and assembly.</title>
        <authorList>
            <person name="Kang H."/>
            <person name="Kang J."/>
            <person name="Cha I."/>
            <person name="Kim H."/>
            <person name="Joh K."/>
        </authorList>
    </citation>
    <scope>NUCLEOTIDE SEQUENCE [LARGE SCALE GENOMIC DNA]</scope>
    <source>
        <strain evidence="2 3">HMF7605</strain>
    </source>
</reference>
<dbReference type="SUPFAM" id="SSF117070">
    <property type="entry name" value="LEA14-like"/>
    <property type="match status" value="1"/>
</dbReference>
<accession>A0A2T2YJZ4</accession>
<evidence type="ECO:0000313" key="3">
    <source>
        <dbReference type="Proteomes" id="UP000240357"/>
    </source>
</evidence>
<dbReference type="AlphaFoldDB" id="A0A2T2YJZ4"/>
<dbReference type="Gene3D" id="2.60.40.1820">
    <property type="match status" value="2"/>
</dbReference>
<dbReference type="RefSeq" id="WP_106932011.1">
    <property type="nucleotide sequence ID" value="NZ_PYFT01000001.1"/>
</dbReference>
<keyword evidence="3" id="KW-1185">Reference proteome</keyword>
<dbReference type="Proteomes" id="UP000240357">
    <property type="component" value="Unassembled WGS sequence"/>
</dbReference>
<feature type="domain" description="Late embryogenesis abundant protein LEA-2 subgroup" evidence="1">
    <location>
        <begin position="183"/>
        <end position="265"/>
    </location>
</feature>
<gene>
    <name evidence="2" type="ORF">AHMF7605_21175</name>
</gene>
<dbReference type="Pfam" id="PF03168">
    <property type="entry name" value="LEA_2"/>
    <property type="match status" value="1"/>
</dbReference>
<evidence type="ECO:0000313" key="2">
    <source>
        <dbReference type="EMBL" id="PSR55831.1"/>
    </source>
</evidence>
<name>A0A2T2YJZ4_9BACT</name>
<proteinExistence type="predicted"/>
<evidence type="ECO:0000259" key="1">
    <source>
        <dbReference type="Pfam" id="PF03168"/>
    </source>
</evidence>
<protein>
    <recommendedName>
        <fullName evidence="1">Late embryogenesis abundant protein LEA-2 subgroup domain-containing protein</fullName>
    </recommendedName>
</protein>
<sequence>MKRFLQITGILVGLLFIVGVVVYAFTPREKLLTYVVPEINNIRVTDVYLTNQKATMKVQFDATSKIVPVFIYRLKYDFRLYGQSITFGEQNLKQNSQTGKIQRITLPVSLQFKQTGNLVQQQIARQDSVEARFQVHCNLPLLGRRTFNVTRKLPIVLPVLSAPRITAVKTEDIGFRHQRLILTLAITNPNNFDFYLRDLKVNVQLKTYLAAAGSLPKDLRVKAQQVTSLSLPSATAIERVPADSLNQTSNLSGPYTLKANLVAEPVSEAVGIIRLNTTISDTIQSPKTK</sequence>
<dbReference type="OrthoDB" id="892699at2"/>